<name>A0A5B0N6Z2_PUCGR</name>
<evidence type="ECO:0000313" key="5">
    <source>
        <dbReference type="EMBL" id="KAA1084532.1"/>
    </source>
</evidence>
<sequence>MSLLPDRPRQSLFPSRSLHGRLAPADHHPRFGSNPSLRSKPYDKPLTAPMRTAPDSRWSHDLFEDDSNLYGPKVRYQMKGSDQISFGEAPRPSPSLRPFGNSVPTPASLPVSSLAKPISSTPAPLPIQPIVSQHLPTSIKKPQPVPIRSNSGISLLSRIQSSDTHKPLLGNDPSSSAILLRPSNNSTTNTPPNFWKLSDPTLINRPDPSIHHSHPPPQEIRIQQSQAAKNHQAFDEAMAKYLNGPVILEVANLADGTSAEDVKTAFADFGEIQECSTEEGLRQANQPTLKARMIFTHKAEAEKAVEALNGALADGLTLAVKIVGRPTKKPERADFMTPSSPVDFKTLKSAADAAKKAEENHDVAMEDGDTGIVPTGCLRSEAVAQCDPRASIQVEPRPPAIYQLEHPKPAQSIKPNNLLMNRVQPLARPTSQPLLSSSSNRHHPAQSLFSAPRNSAFGKPLHSSHLNHSHNRNHQIHHSGSKSLLARIKPI</sequence>
<dbReference type="OrthoDB" id="6159137at2759"/>
<dbReference type="GO" id="GO:0003729">
    <property type="term" value="F:mRNA binding"/>
    <property type="evidence" value="ECO:0007669"/>
    <property type="project" value="TreeGrafter"/>
</dbReference>
<gene>
    <name evidence="5" type="ORF">PGT21_030340</name>
    <name evidence="6" type="ORF">PGTUg99_024041</name>
</gene>
<organism evidence="5 7">
    <name type="scientific">Puccinia graminis f. sp. tritici</name>
    <dbReference type="NCBI Taxonomy" id="56615"/>
    <lineage>
        <taxon>Eukaryota</taxon>
        <taxon>Fungi</taxon>
        <taxon>Dikarya</taxon>
        <taxon>Basidiomycota</taxon>
        <taxon>Pucciniomycotina</taxon>
        <taxon>Pucciniomycetes</taxon>
        <taxon>Pucciniales</taxon>
        <taxon>Pucciniaceae</taxon>
        <taxon>Puccinia</taxon>
    </lineage>
</organism>
<evidence type="ECO:0000256" key="1">
    <source>
        <dbReference type="ARBA" id="ARBA00022884"/>
    </source>
</evidence>
<evidence type="ECO:0000313" key="7">
    <source>
        <dbReference type="Proteomes" id="UP000324748"/>
    </source>
</evidence>
<dbReference type="PANTHER" id="PTHR19965">
    <property type="entry name" value="RNA AND EXPORT FACTOR BINDING PROTEIN"/>
    <property type="match status" value="1"/>
</dbReference>
<reference evidence="7 8" key="1">
    <citation type="submission" date="2019-05" db="EMBL/GenBank/DDBJ databases">
        <title>Emergence of the Ug99 lineage of the wheat stem rust pathogen through somatic hybridization.</title>
        <authorList>
            <person name="Li F."/>
            <person name="Upadhyaya N.M."/>
            <person name="Sperschneider J."/>
            <person name="Matny O."/>
            <person name="Nguyen-Phuc H."/>
            <person name="Mago R."/>
            <person name="Raley C."/>
            <person name="Miller M.E."/>
            <person name="Silverstein K.A.T."/>
            <person name="Henningsen E."/>
            <person name="Hirsch C.D."/>
            <person name="Visser B."/>
            <person name="Pretorius Z.A."/>
            <person name="Steffenson B.J."/>
            <person name="Schwessinger B."/>
            <person name="Dodds P.N."/>
            <person name="Figueroa M."/>
        </authorList>
    </citation>
    <scope>NUCLEOTIDE SEQUENCE [LARGE SCALE GENOMIC DNA]</scope>
    <source>
        <strain evidence="5">21-0</strain>
        <strain evidence="6 8">Ug99</strain>
    </source>
</reference>
<dbReference type="GO" id="GO:0005634">
    <property type="term" value="C:nucleus"/>
    <property type="evidence" value="ECO:0007669"/>
    <property type="project" value="TreeGrafter"/>
</dbReference>
<dbReference type="PROSITE" id="PS50102">
    <property type="entry name" value="RRM"/>
    <property type="match status" value="1"/>
</dbReference>
<dbReference type="InterPro" id="IPR035979">
    <property type="entry name" value="RBD_domain_sf"/>
</dbReference>
<dbReference type="Pfam" id="PF00076">
    <property type="entry name" value="RRM_1"/>
    <property type="match status" value="1"/>
</dbReference>
<dbReference type="EMBL" id="VSWC01000118">
    <property type="protein sequence ID" value="KAA1084532.1"/>
    <property type="molecule type" value="Genomic_DNA"/>
</dbReference>
<dbReference type="CDD" id="cd00590">
    <property type="entry name" value="RRM_SF"/>
    <property type="match status" value="1"/>
</dbReference>
<dbReference type="AlphaFoldDB" id="A0A5B0N6Z2"/>
<dbReference type="InterPro" id="IPR012677">
    <property type="entry name" value="Nucleotide-bd_a/b_plait_sf"/>
</dbReference>
<feature type="region of interest" description="Disordered" evidence="3">
    <location>
        <begin position="82"/>
        <end position="104"/>
    </location>
</feature>
<dbReference type="Gene3D" id="3.30.70.330">
    <property type="match status" value="1"/>
</dbReference>
<keyword evidence="7" id="KW-1185">Reference proteome</keyword>
<accession>A0A5B0N6Z2</accession>
<feature type="compositionally biased region" description="Low complexity" evidence="3">
    <location>
        <begin position="182"/>
        <end position="193"/>
    </location>
</feature>
<comment type="caution">
    <text evidence="5">The sequence shown here is derived from an EMBL/GenBank/DDBJ whole genome shotgun (WGS) entry which is preliminary data.</text>
</comment>
<feature type="compositionally biased region" description="Basic residues" evidence="3">
    <location>
        <begin position="465"/>
        <end position="480"/>
    </location>
</feature>
<dbReference type="EMBL" id="VDEP01000342">
    <property type="protein sequence ID" value="KAA1099236.1"/>
    <property type="molecule type" value="Genomic_DNA"/>
</dbReference>
<protein>
    <recommendedName>
        <fullName evidence="4">RRM domain-containing protein</fullName>
    </recommendedName>
</protein>
<dbReference type="InterPro" id="IPR000504">
    <property type="entry name" value="RRM_dom"/>
</dbReference>
<feature type="domain" description="RRM" evidence="4">
    <location>
        <begin position="246"/>
        <end position="325"/>
    </location>
</feature>
<dbReference type="Proteomes" id="UP000324748">
    <property type="component" value="Unassembled WGS sequence"/>
</dbReference>
<feature type="region of interest" description="Disordered" evidence="3">
    <location>
        <begin position="1"/>
        <end position="59"/>
    </location>
</feature>
<evidence type="ECO:0000313" key="8">
    <source>
        <dbReference type="Proteomes" id="UP000325313"/>
    </source>
</evidence>
<evidence type="ECO:0000259" key="4">
    <source>
        <dbReference type="PROSITE" id="PS50102"/>
    </source>
</evidence>
<evidence type="ECO:0000256" key="2">
    <source>
        <dbReference type="PROSITE-ProRule" id="PRU00176"/>
    </source>
</evidence>
<dbReference type="PANTHER" id="PTHR19965:SF35">
    <property type="entry name" value="RNA ANNEALING PROTEIN YRA1"/>
    <property type="match status" value="1"/>
</dbReference>
<evidence type="ECO:0000313" key="6">
    <source>
        <dbReference type="EMBL" id="KAA1099236.1"/>
    </source>
</evidence>
<proteinExistence type="predicted"/>
<feature type="region of interest" description="Disordered" evidence="3">
    <location>
        <begin position="429"/>
        <end position="491"/>
    </location>
</feature>
<dbReference type="InterPro" id="IPR051229">
    <property type="entry name" value="ALYREF_mRNA_export"/>
</dbReference>
<dbReference type="SUPFAM" id="SSF54928">
    <property type="entry name" value="RNA-binding domain, RBD"/>
    <property type="match status" value="1"/>
</dbReference>
<keyword evidence="1 2" id="KW-0694">RNA-binding</keyword>
<evidence type="ECO:0000256" key="3">
    <source>
        <dbReference type="SAM" id="MobiDB-lite"/>
    </source>
</evidence>
<feature type="compositionally biased region" description="Polar residues" evidence="3">
    <location>
        <begin position="429"/>
        <end position="439"/>
    </location>
</feature>
<dbReference type="Proteomes" id="UP000325313">
    <property type="component" value="Unassembled WGS sequence"/>
</dbReference>
<feature type="region of interest" description="Disordered" evidence="3">
    <location>
        <begin position="163"/>
        <end position="194"/>
    </location>
</feature>